<dbReference type="RefSeq" id="WP_322491131.1">
    <property type="nucleotide sequence ID" value="NZ_JAXUBM010000007.1"/>
</dbReference>
<protein>
    <submittedName>
        <fullName evidence="1">Uncharacterized protein</fullName>
    </submittedName>
</protein>
<dbReference type="Proteomes" id="UP001292116">
    <property type="component" value="Unassembled WGS sequence"/>
</dbReference>
<evidence type="ECO:0000313" key="1">
    <source>
        <dbReference type="EMBL" id="MDZ5738330.1"/>
    </source>
</evidence>
<reference evidence="1 2" key="1">
    <citation type="submission" date="2023-11" db="EMBL/GenBank/DDBJ databases">
        <title>Draft genomes analysis of Pseudomonas asiatica isolated from milk, feces and farm soil of cows suffering from clinical mastitis.</title>
        <authorList>
            <person name="Rahman T."/>
            <person name="Das Z.C."/>
            <person name="Hoque M.N."/>
        </authorList>
    </citation>
    <scope>NUCLEOTIDE SEQUENCE [LARGE SCALE GENOMIC DNA]</scope>
    <source>
        <strain evidence="1 2">2F2</strain>
    </source>
</reference>
<name>A0ABU5KWN6_9PSED</name>
<organism evidence="1 2">
    <name type="scientific">Pseudomonas asiatica</name>
    <dbReference type="NCBI Taxonomy" id="2219225"/>
    <lineage>
        <taxon>Bacteria</taxon>
        <taxon>Pseudomonadati</taxon>
        <taxon>Pseudomonadota</taxon>
        <taxon>Gammaproteobacteria</taxon>
        <taxon>Pseudomonadales</taxon>
        <taxon>Pseudomonadaceae</taxon>
        <taxon>Pseudomonas</taxon>
    </lineage>
</organism>
<gene>
    <name evidence="1" type="ORF">SOW75_09040</name>
</gene>
<accession>A0ABU5KWN6</accession>
<keyword evidence="2" id="KW-1185">Reference proteome</keyword>
<proteinExistence type="predicted"/>
<sequence length="54" mass="6249">MTRRILETREVEGEQEVREFQEADWEIASVAPGTKADGTAYFVHLMARYSNDED</sequence>
<dbReference type="EMBL" id="JAXUBM010000007">
    <property type="protein sequence ID" value="MDZ5738330.1"/>
    <property type="molecule type" value="Genomic_DNA"/>
</dbReference>
<comment type="caution">
    <text evidence="1">The sequence shown here is derived from an EMBL/GenBank/DDBJ whole genome shotgun (WGS) entry which is preliminary data.</text>
</comment>
<evidence type="ECO:0000313" key="2">
    <source>
        <dbReference type="Proteomes" id="UP001292116"/>
    </source>
</evidence>